<dbReference type="CDD" id="cd08390">
    <property type="entry name" value="C2A_Synaptotagmin-15-17"/>
    <property type="match status" value="1"/>
</dbReference>
<dbReference type="GO" id="GO:0001786">
    <property type="term" value="F:phosphatidylserine binding"/>
    <property type="evidence" value="ECO:0007669"/>
    <property type="project" value="TreeGrafter"/>
</dbReference>
<dbReference type="GO" id="GO:0070382">
    <property type="term" value="C:exocytic vesicle"/>
    <property type="evidence" value="ECO:0007669"/>
    <property type="project" value="TreeGrafter"/>
</dbReference>
<sequence length="416" mass="47325">MMLNEDEDLDGFADPEAALSLAIRKGLTLTERTIRTGIQHSQLRARDLTTSLELSPNIISSRIQEIRSLTFGSGTDRADHYSTTSSSANIPVFVLPTREHYLSSFSPQGRKRLLMKDFGAINPALYQSVDGDDSLMFPEDHTGRLWFQLAYERESEKLLVTLVKAKNLPSRADKSPCDPFARICLLPDERRTLQTKVKRKTGNPRFDECFVFSVSSKCIMERVLKFSVFDIDRRKKHNLIGQAAYPLVDFDVNSDKHPTVFLDLDKEISEIPSSAGRGELLISMCYNMDLQRLTINVVEGKNFRTGEKSAPIDSFVQISLKHQSRLVKRKKTQTVRANCNPQFNESFQFKLPPKLCDAVSVLFVAEVKDAPKSHRSLGRILLGGFMFARGKELEHWQAMMQTEKEHVQQWHTLSQI</sequence>
<dbReference type="InterPro" id="IPR047897">
    <property type="entry name" value="Synaptotagmin-15/17_C2A"/>
</dbReference>
<proteinExistence type="predicted"/>
<dbReference type="PROSITE" id="PS50004">
    <property type="entry name" value="C2"/>
    <property type="match status" value="2"/>
</dbReference>
<dbReference type="Gene3D" id="2.60.40.150">
    <property type="entry name" value="C2 domain"/>
    <property type="match status" value="2"/>
</dbReference>
<protein>
    <submittedName>
        <fullName evidence="3">Synaptotagmin-15</fullName>
    </submittedName>
</protein>
<dbReference type="EMBL" id="MTYJ01000100">
    <property type="protein sequence ID" value="OQV14712.1"/>
    <property type="molecule type" value="Genomic_DNA"/>
</dbReference>
<comment type="caution">
    <text evidence="3">The sequence shown here is derived from an EMBL/GenBank/DDBJ whole genome shotgun (WGS) entry which is preliminary data.</text>
</comment>
<dbReference type="GO" id="GO:0017156">
    <property type="term" value="P:calcium-ion regulated exocytosis"/>
    <property type="evidence" value="ECO:0007669"/>
    <property type="project" value="TreeGrafter"/>
</dbReference>
<dbReference type="SUPFAM" id="SSF49562">
    <property type="entry name" value="C2 domain (Calcium/lipid-binding domain, CaLB)"/>
    <property type="match status" value="2"/>
</dbReference>
<evidence type="ECO:0000259" key="2">
    <source>
        <dbReference type="PROSITE" id="PS50004"/>
    </source>
</evidence>
<accession>A0A1W0WHQ7</accession>
<feature type="domain" description="C2" evidence="2">
    <location>
        <begin position="141"/>
        <end position="261"/>
    </location>
</feature>
<dbReference type="InterPro" id="IPR035892">
    <property type="entry name" value="C2_domain_sf"/>
</dbReference>
<dbReference type="PANTHER" id="PTHR10024">
    <property type="entry name" value="SYNAPTOTAGMIN"/>
    <property type="match status" value="1"/>
</dbReference>
<dbReference type="GO" id="GO:0005509">
    <property type="term" value="F:calcium ion binding"/>
    <property type="evidence" value="ECO:0007669"/>
    <property type="project" value="TreeGrafter"/>
</dbReference>
<dbReference type="Proteomes" id="UP000192578">
    <property type="component" value="Unassembled WGS sequence"/>
</dbReference>
<keyword evidence="1" id="KW-0677">Repeat</keyword>
<name>A0A1W0WHQ7_HYPEX</name>
<dbReference type="OrthoDB" id="10259057at2759"/>
<feature type="domain" description="C2" evidence="2">
    <location>
        <begin position="276"/>
        <end position="397"/>
    </location>
</feature>
<organism evidence="3 4">
    <name type="scientific">Hypsibius exemplaris</name>
    <name type="common">Freshwater tardigrade</name>
    <dbReference type="NCBI Taxonomy" id="2072580"/>
    <lineage>
        <taxon>Eukaryota</taxon>
        <taxon>Metazoa</taxon>
        <taxon>Ecdysozoa</taxon>
        <taxon>Tardigrada</taxon>
        <taxon>Eutardigrada</taxon>
        <taxon>Parachela</taxon>
        <taxon>Hypsibioidea</taxon>
        <taxon>Hypsibiidae</taxon>
        <taxon>Hypsibius</taxon>
    </lineage>
</organism>
<dbReference type="FunFam" id="2.60.40.150:FF:000237">
    <property type="entry name" value="Synaptotagmin 15"/>
    <property type="match status" value="1"/>
</dbReference>
<keyword evidence="4" id="KW-1185">Reference proteome</keyword>
<dbReference type="GO" id="GO:0030276">
    <property type="term" value="F:clathrin binding"/>
    <property type="evidence" value="ECO:0007669"/>
    <property type="project" value="TreeGrafter"/>
</dbReference>
<dbReference type="SMART" id="SM00239">
    <property type="entry name" value="C2"/>
    <property type="match status" value="2"/>
</dbReference>
<dbReference type="GO" id="GO:0005886">
    <property type="term" value="C:plasma membrane"/>
    <property type="evidence" value="ECO:0007669"/>
    <property type="project" value="TreeGrafter"/>
</dbReference>
<gene>
    <name evidence="3" type="ORF">BV898_11085</name>
</gene>
<evidence type="ECO:0000256" key="1">
    <source>
        <dbReference type="ARBA" id="ARBA00022737"/>
    </source>
</evidence>
<reference evidence="4" key="1">
    <citation type="submission" date="2017-01" db="EMBL/GenBank/DDBJ databases">
        <title>Comparative genomics of anhydrobiosis in the tardigrade Hypsibius dujardini.</title>
        <authorList>
            <person name="Yoshida Y."/>
            <person name="Koutsovoulos G."/>
            <person name="Laetsch D."/>
            <person name="Stevens L."/>
            <person name="Kumar S."/>
            <person name="Horikawa D."/>
            <person name="Ishino K."/>
            <person name="Komine S."/>
            <person name="Tomita M."/>
            <person name="Blaxter M."/>
            <person name="Arakawa K."/>
        </authorList>
    </citation>
    <scope>NUCLEOTIDE SEQUENCE [LARGE SCALE GENOMIC DNA]</scope>
    <source>
        <strain evidence="4">Z151</strain>
    </source>
</reference>
<dbReference type="PANTHER" id="PTHR10024:SF234">
    <property type="entry name" value="SYNAPTOTAGMIN-15-RELATED"/>
    <property type="match status" value="1"/>
</dbReference>
<dbReference type="AlphaFoldDB" id="A0A1W0WHQ7"/>
<evidence type="ECO:0000313" key="4">
    <source>
        <dbReference type="Proteomes" id="UP000192578"/>
    </source>
</evidence>
<dbReference type="Pfam" id="PF00168">
    <property type="entry name" value="C2"/>
    <property type="match status" value="2"/>
</dbReference>
<dbReference type="GO" id="GO:0005544">
    <property type="term" value="F:calcium-dependent phospholipid binding"/>
    <property type="evidence" value="ECO:0007669"/>
    <property type="project" value="TreeGrafter"/>
</dbReference>
<dbReference type="InterPro" id="IPR000008">
    <property type="entry name" value="C2_dom"/>
</dbReference>
<evidence type="ECO:0000313" key="3">
    <source>
        <dbReference type="EMBL" id="OQV14712.1"/>
    </source>
</evidence>
<dbReference type="GO" id="GO:0000149">
    <property type="term" value="F:SNARE binding"/>
    <property type="evidence" value="ECO:0007669"/>
    <property type="project" value="TreeGrafter"/>
</dbReference>